<keyword evidence="3" id="KW-1185">Reference proteome</keyword>
<dbReference type="EMBL" id="JAEPRB010000787">
    <property type="protein sequence ID" value="KAG2212078.1"/>
    <property type="molecule type" value="Genomic_DNA"/>
</dbReference>
<dbReference type="Proteomes" id="UP000646827">
    <property type="component" value="Unassembled WGS sequence"/>
</dbReference>
<gene>
    <name evidence="2" type="ORF">INT45_013902</name>
</gene>
<reference evidence="2 3" key="1">
    <citation type="submission" date="2020-12" db="EMBL/GenBank/DDBJ databases">
        <title>Metabolic potential, ecology and presence of endohyphal bacteria is reflected in genomic diversity of Mucoromycotina.</title>
        <authorList>
            <person name="Muszewska A."/>
            <person name="Okrasinska A."/>
            <person name="Steczkiewicz K."/>
            <person name="Drgas O."/>
            <person name="Orlowska M."/>
            <person name="Perlinska-Lenart U."/>
            <person name="Aleksandrzak-Piekarczyk T."/>
            <person name="Szatraj K."/>
            <person name="Zielenkiewicz U."/>
            <person name="Pilsyk S."/>
            <person name="Malc E."/>
            <person name="Mieczkowski P."/>
            <person name="Kruszewska J.S."/>
            <person name="Biernat P."/>
            <person name="Pawlowska J."/>
        </authorList>
    </citation>
    <scope>NUCLEOTIDE SEQUENCE [LARGE SCALE GENOMIC DNA]</scope>
    <source>
        <strain evidence="2 3">CBS 142.35</strain>
    </source>
</reference>
<evidence type="ECO:0000313" key="2">
    <source>
        <dbReference type="EMBL" id="KAG2212078.1"/>
    </source>
</evidence>
<organism evidence="2 3">
    <name type="scientific">Circinella minor</name>
    <dbReference type="NCBI Taxonomy" id="1195481"/>
    <lineage>
        <taxon>Eukaryota</taxon>
        <taxon>Fungi</taxon>
        <taxon>Fungi incertae sedis</taxon>
        <taxon>Mucoromycota</taxon>
        <taxon>Mucoromycotina</taxon>
        <taxon>Mucoromycetes</taxon>
        <taxon>Mucorales</taxon>
        <taxon>Lichtheimiaceae</taxon>
        <taxon>Circinella</taxon>
    </lineage>
</organism>
<comment type="caution">
    <text evidence="2">The sequence shown here is derived from an EMBL/GenBank/DDBJ whole genome shotgun (WGS) entry which is preliminary data.</text>
</comment>
<feature type="region of interest" description="Disordered" evidence="1">
    <location>
        <begin position="1"/>
        <end position="28"/>
    </location>
</feature>
<evidence type="ECO:0000313" key="3">
    <source>
        <dbReference type="Proteomes" id="UP000646827"/>
    </source>
</evidence>
<protein>
    <submittedName>
        <fullName evidence="2">Uncharacterized protein</fullName>
    </submittedName>
</protein>
<sequence>MLMDEDTVASNSSEVKDDGDVNPMSEDEQLNDSIIPESRYIYWNCDCDSHDESENEMDLQVANLPVMRSILPNIGTQSSIATVEHVTPVVNCPSKKSRKSYGKNLTEKQIQTVLNSIRVYGMTHGAAARSVGTSRSNVTKIINEHKSTEMLFRNPKQERRKEKLTAKVLNISKCLLKSITRPHYNKFKNRLKKSLV</sequence>
<name>A0A8H7VD33_9FUNG</name>
<dbReference type="AlphaFoldDB" id="A0A8H7VD33"/>
<evidence type="ECO:0000256" key="1">
    <source>
        <dbReference type="SAM" id="MobiDB-lite"/>
    </source>
</evidence>
<accession>A0A8H7VD33</accession>
<proteinExistence type="predicted"/>